<keyword evidence="2" id="KW-1185">Reference proteome</keyword>
<gene>
    <name evidence="1" type="ORF">B0A48_15603</name>
</gene>
<protein>
    <submittedName>
        <fullName evidence="1">Uncharacterized protein</fullName>
    </submittedName>
</protein>
<accession>A0A1V8SGP6</accession>
<dbReference type="AlphaFoldDB" id="A0A1V8SGP6"/>
<dbReference type="InParanoid" id="A0A1V8SGP6"/>
<proteinExistence type="predicted"/>
<evidence type="ECO:0000313" key="2">
    <source>
        <dbReference type="Proteomes" id="UP000192596"/>
    </source>
</evidence>
<comment type="caution">
    <text evidence="1">The sequence shown here is derived from an EMBL/GenBank/DDBJ whole genome shotgun (WGS) entry which is preliminary data.</text>
</comment>
<name>A0A1V8SGP6_9PEZI</name>
<dbReference type="EMBL" id="NAJO01000047">
    <property type="protein sequence ID" value="OQN98324.1"/>
    <property type="molecule type" value="Genomic_DNA"/>
</dbReference>
<evidence type="ECO:0000313" key="1">
    <source>
        <dbReference type="EMBL" id="OQN98324.1"/>
    </source>
</evidence>
<reference evidence="2" key="1">
    <citation type="submission" date="2017-03" db="EMBL/GenBank/DDBJ databases">
        <title>Genomes of endolithic fungi from Antarctica.</title>
        <authorList>
            <person name="Coleine C."/>
            <person name="Masonjones S."/>
            <person name="Stajich J.E."/>
        </authorList>
    </citation>
    <scope>NUCLEOTIDE SEQUENCE [LARGE SCALE GENOMIC DNA]</scope>
    <source>
        <strain evidence="2">CCFEE 5527</strain>
    </source>
</reference>
<dbReference type="Proteomes" id="UP000192596">
    <property type="component" value="Unassembled WGS sequence"/>
</dbReference>
<sequence>MQSNIRPPGRFSRLLQVEMLDEIQHTFGTTIWERERDSDWCMTDPVALSECQIVHLDRRLPVHGPINWVPHSIINETENNISTWMMLLTKNQSEIKYVPMYKEGITTPIPIERMNRGVWHSTQQSNMILLIIGTYFESMDHIEHSNYLCIGSSD</sequence>
<organism evidence="1 2">
    <name type="scientific">Cryoendolithus antarcticus</name>
    <dbReference type="NCBI Taxonomy" id="1507870"/>
    <lineage>
        <taxon>Eukaryota</taxon>
        <taxon>Fungi</taxon>
        <taxon>Dikarya</taxon>
        <taxon>Ascomycota</taxon>
        <taxon>Pezizomycotina</taxon>
        <taxon>Dothideomycetes</taxon>
        <taxon>Dothideomycetidae</taxon>
        <taxon>Cladosporiales</taxon>
        <taxon>Cladosporiaceae</taxon>
        <taxon>Cryoendolithus</taxon>
    </lineage>
</organism>